<reference evidence="2" key="2">
    <citation type="journal article" date="2007" name="Science">
        <title>Draft genome sequence of the sexually transmitted pathogen Trichomonas vaginalis.</title>
        <authorList>
            <person name="Carlton J.M."/>
            <person name="Hirt R.P."/>
            <person name="Silva J.C."/>
            <person name="Delcher A.L."/>
            <person name="Schatz M."/>
            <person name="Zhao Q."/>
            <person name="Wortman J.R."/>
            <person name="Bidwell S.L."/>
            <person name="Alsmark U.C.M."/>
            <person name="Besteiro S."/>
            <person name="Sicheritz-Ponten T."/>
            <person name="Noel C.J."/>
            <person name="Dacks J.B."/>
            <person name="Foster P.G."/>
            <person name="Simillion C."/>
            <person name="Van de Peer Y."/>
            <person name="Miranda-Saavedra D."/>
            <person name="Barton G.J."/>
            <person name="Westrop G.D."/>
            <person name="Mueller S."/>
            <person name="Dessi D."/>
            <person name="Fiori P.L."/>
            <person name="Ren Q."/>
            <person name="Paulsen I."/>
            <person name="Zhang H."/>
            <person name="Bastida-Corcuera F.D."/>
            <person name="Simoes-Barbosa A."/>
            <person name="Brown M.T."/>
            <person name="Hayes R.D."/>
            <person name="Mukherjee M."/>
            <person name="Okumura C.Y."/>
            <person name="Schneider R."/>
            <person name="Smith A.J."/>
            <person name="Vanacova S."/>
            <person name="Villalvazo M."/>
            <person name="Haas B.J."/>
            <person name="Pertea M."/>
            <person name="Feldblyum T.V."/>
            <person name="Utterback T.R."/>
            <person name="Shu C.L."/>
            <person name="Osoegawa K."/>
            <person name="de Jong P.J."/>
            <person name="Hrdy I."/>
            <person name="Horvathova L."/>
            <person name="Zubacova Z."/>
            <person name="Dolezal P."/>
            <person name="Malik S.B."/>
            <person name="Logsdon J.M. Jr."/>
            <person name="Henze K."/>
            <person name="Gupta A."/>
            <person name="Wang C.C."/>
            <person name="Dunne R.L."/>
            <person name="Upcroft J.A."/>
            <person name="Upcroft P."/>
            <person name="White O."/>
            <person name="Salzberg S.L."/>
            <person name="Tang P."/>
            <person name="Chiu C.-H."/>
            <person name="Lee Y.-S."/>
            <person name="Embley T.M."/>
            <person name="Coombs G.H."/>
            <person name="Mottram J.C."/>
            <person name="Tachezy J."/>
            <person name="Fraser-Liggett C.M."/>
            <person name="Johnson P.J."/>
        </authorList>
    </citation>
    <scope>NUCLEOTIDE SEQUENCE [LARGE SCALE GENOMIC DNA]</scope>
    <source>
        <strain evidence="2">G3</strain>
    </source>
</reference>
<dbReference type="InParanoid" id="A2F7G0"/>
<evidence type="ECO:0000256" key="1">
    <source>
        <dbReference type="SAM" id="MobiDB-lite"/>
    </source>
</evidence>
<dbReference type="KEGG" id="tva:4756981"/>
<dbReference type="PANTHER" id="PTHR48123:SF1">
    <property type="entry name" value="AAA+ ATPASE DOMAIN-CONTAINING PROTEIN"/>
    <property type="match status" value="1"/>
</dbReference>
<sequence>MFEEEEEILSFEEEEEETQEPVNYDEYIDKQIQDALNENKGNLERELLQKIPNSECYYNSITAAIGQQNKGKTLSVLKEIIKISQNDPFCHLLVYINKTGEPTDSTFESIKKLIKCPIIYRSHEDAEEYIHQLLLFKQLYNSIKENHYDDKIDDNQKNEMFENLFINDFSKKFCHTLIFLDDAVKSKLIEKKDSDFNQWLTLVM</sequence>
<proteinExistence type="predicted"/>
<feature type="compositionally biased region" description="Acidic residues" evidence="1">
    <location>
        <begin position="1"/>
        <end position="19"/>
    </location>
</feature>
<dbReference type="RefSeq" id="XP_001312106.1">
    <property type="nucleotide sequence ID" value="XM_001312105.1"/>
</dbReference>
<dbReference type="VEuPathDB" id="TrichDB:TVAG_400380"/>
<protein>
    <submittedName>
        <fullName evidence="2">Uncharacterized protein</fullName>
    </submittedName>
</protein>
<dbReference type="PANTHER" id="PTHR48123">
    <property type="entry name" value="ARL2_BIND_BART DOMAIN-CONTAINING PROTEIN"/>
    <property type="match status" value="1"/>
</dbReference>
<dbReference type="AlphaFoldDB" id="A2F7G0"/>
<dbReference type="Proteomes" id="UP000001542">
    <property type="component" value="Unassembled WGS sequence"/>
</dbReference>
<dbReference type="EMBL" id="DS113647">
    <property type="protein sequence ID" value="EAX99176.1"/>
    <property type="molecule type" value="Genomic_DNA"/>
</dbReference>
<dbReference type="VEuPathDB" id="TrichDB:TVAGG3_0224640"/>
<keyword evidence="3" id="KW-1185">Reference proteome</keyword>
<feature type="region of interest" description="Disordered" evidence="1">
    <location>
        <begin position="1"/>
        <end position="22"/>
    </location>
</feature>
<evidence type="ECO:0000313" key="2">
    <source>
        <dbReference type="EMBL" id="EAX99176.1"/>
    </source>
</evidence>
<evidence type="ECO:0000313" key="3">
    <source>
        <dbReference type="Proteomes" id="UP000001542"/>
    </source>
</evidence>
<reference evidence="2" key="1">
    <citation type="submission" date="2006-10" db="EMBL/GenBank/DDBJ databases">
        <authorList>
            <person name="Amadeo P."/>
            <person name="Zhao Q."/>
            <person name="Wortman J."/>
            <person name="Fraser-Liggett C."/>
            <person name="Carlton J."/>
        </authorList>
    </citation>
    <scope>NUCLEOTIDE SEQUENCE</scope>
    <source>
        <strain evidence="2">G3</strain>
    </source>
</reference>
<gene>
    <name evidence="2" type="ORF">TVAG_400380</name>
</gene>
<accession>A2F7G0</accession>
<organism evidence="2 3">
    <name type="scientific">Trichomonas vaginalis (strain ATCC PRA-98 / G3)</name>
    <dbReference type="NCBI Taxonomy" id="412133"/>
    <lineage>
        <taxon>Eukaryota</taxon>
        <taxon>Metamonada</taxon>
        <taxon>Parabasalia</taxon>
        <taxon>Trichomonadida</taxon>
        <taxon>Trichomonadidae</taxon>
        <taxon>Trichomonas</taxon>
    </lineage>
</organism>
<name>A2F7G0_TRIV3</name>
<dbReference type="OrthoDB" id="10502524at2759"/>